<proteinExistence type="predicted"/>
<dbReference type="InterPro" id="IPR027417">
    <property type="entry name" value="P-loop_NTPase"/>
</dbReference>
<dbReference type="Gene3D" id="3.40.50.300">
    <property type="entry name" value="P-loop containing nucleotide triphosphate hydrolases"/>
    <property type="match status" value="1"/>
</dbReference>
<dbReference type="Proteomes" id="UP001595548">
    <property type="component" value="Unassembled WGS sequence"/>
</dbReference>
<dbReference type="GO" id="GO:0016740">
    <property type="term" value="F:transferase activity"/>
    <property type="evidence" value="ECO:0007669"/>
    <property type="project" value="UniProtKB-KW"/>
</dbReference>
<organism evidence="1 2">
    <name type="scientific">Gilvimarinus japonicus</name>
    <dbReference type="NCBI Taxonomy" id="1796469"/>
    <lineage>
        <taxon>Bacteria</taxon>
        <taxon>Pseudomonadati</taxon>
        <taxon>Pseudomonadota</taxon>
        <taxon>Gammaproteobacteria</taxon>
        <taxon>Cellvibrionales</taxon>
        <taxon>Cellvibrionaceae</taxon>
        <taxon>Gilvimarinus</taxon>
    </lineage>
</organism>
<accession>A0ABV7HSA1</accession>
<sequence length="329" mass="37742">MDVFVFGVGRSGTTMMYRLVQQAYLQKFGSDFKSTYEPFIWNRELFNDLYENVGSLFGKTASLSIDGIYHHLSLPLFCGASTGNQLQNNEFFDHFAAQKTPTKPHVAKLIRANGRMTLFRRLNPSAKFILMVRNPIDVLNSVKHKFSFFGDDFYPSDYPRFCRELGDKLIKQPSETTWATRSAEYVYQMNLAAVEFGIRDKNTMIVEYDKYKGEPPEIAKNLCDFLGLEFSEAIGRTATTSKGPVTSSVSLSQSEFEQALEYGRLHQQMCENFSLQSPFTTDRIRQRYEGHCTRPDMDTTYEGLVTNQLRRIILTQKKELEQLRGCKGA</sequence>
<keyword evidence="2" id="KW-1185">Reference proteome</keyword>
<dbReference type="RefSeq" id="WP_382416393.1">
    <property type="nucleotide sequence ID" value="NZ_AP031500.1"/>
</dbReference>
<name>A0ABV7HSA1_9GAMM</name>
<gene>
    <name evidence="1" type="ORF">ACFOEB_10390</name>
</gene>
<protein>
    <submittedName>
        <fullName evidence="1">Sulfotransferase family protein</fullName>
        <ecNumber evidence="1">2.8.2.-</ecNumber>
    </submittedName>
</protein>
<evidence type="ECO:0000313" key="2">
    <source>
        <dbReference type="Proteomes" id="UP001595548"/>
    </source>
</evidence>
<dbReference type="Pfam" id="PF13469">
    <property type="entry name" value="Sulfotransfer_3"/>
    <property type="match status" value="1"/>
</dbReference>
<comment type="caution">
    <text evidence="1">The sequence shown here is derived from an EMBL/GenBank/DDBJ whole genome shotgun (WGS) entry which is preliminary data.</text>
</comment>
<dbReference type="EMBL" id="JBHRTL010000006">
    <property type="protein sequence ID" value="MFC3155608.1"/>
    <property type="molecule type" value="Genomic_DNA"/>
</dbReference>
<keyword evidence="1" id="KW-0808">Transferase</keyword>
<evidence type="ECO:0000313" key="1">
    <source>
        <dbReference type="EMBL" id="MFC3155608.1"/>
    </source>
</evidence>
<dbReference type="EC" id="2.8.2.-" evidence="1"/>
<reference evidence="2" key="1">
    <citation type="journal article" date="2019" name="Int. J. Syst. Evol. Microbiol.">
        <title>The Global Catalogue of Microorganisms (GCM) 10K type strain sequencing project: providing services to taxonomists for standard genome sequencing and annotation.</title>
        <authorList>
            <consortium name="The Broad Institute Genomics Platform"/>
            <consortium name="The Broad Institute Genome Sequencing Center for Infectious Disease"/>
            <person name="Wu L."/>
            <person name="Ma J."/>
        </authorList>
    </citation>
    <scope>NUCLEOTIDE SEQUENCE [LARGE SCALE GENOMIC DNA]</scope>
    <source>
        <strain evidence="2">KCTC 52141</strain>
    </source>
</reference>
<dbReference type="SUPFAM" id="SSF52540">
    <property type="entry name" value="P-loop containing nucleoside triphosphate hydrolases"/>
    <property type="match status" value="1"/>
</dbReference>